<comment type="pathway">
    <text evidence="8">Aminoacyl-tRNA biosynthesis; selenocysteinyl-tRNA(Sec) biosynthesis; selenocysteinyl-tRNA(Sec) from L-seryl-tRNA(Sec) (bacterial route): step 1/1.</text>
</comment>
<reference evidence="10" key="1">
    <citation type="journal article" date="2019" name="Int. J. Syst. Evol. Microbiol.">
        <title>The Global Catalogue of Microorganisms (GCM) 10K type strain sequencing project: providing services to taxonomists for standard genome sequencing and annotation.</title>
        <authorList>
            <consortium name="The Broad Institute Genomics Platform"/>
            <consortium name="The Broad Institute Genome Sequencing Center for Infectious Disease"/>
            <person name="Wu L."/>
            <person name="Ma J."/>
        </authorList>
    </citation>
    <scope>NUCLEOTIDE SEQUENCE [LARGE SCALE GENOMIC DNA]</scope>
    <source>
        <strain evidence="10">NBRC 106396</strain>
    </source>
</reference>
<comment type="similarity">
    <text evidence="7 8">Belongs to the SelA family.</text>
</comment>
<evidence type="ECO:0000256" key="4">
    <source>
        <dbReference type="ARBA" id="ARBA00022898"/>
    </source>
</evidence>
<protein>
    <recommendedName>
        <fullName evidence="8">L-seryl-tRNA(Sec) selenium transferase</fullName>
        <ecNumber evidence="8">2.9.1.1</ecNumber>
    </recommendedName>
    <alternativeName>
        <fullName evidence="8">Selenocysteine synthase</fullName>
        <shortName evidence="8">Sec synthase</shortName>
    </alternativeName>
    <alternativeName>
        <fullName evidence="8">Selenocysteinyl-tRNA(Sec) synthase</fullName>
    </alternativeName>
</protein>
<keyword evidence="3 8" id="KW-0808">Transferase</keyword>
<dbReference type="HAMAP" id="MF_00423">
    <property type="entry name" value="SelA"/>
    <property type="match status" value="1"/>
</dbReference>
<dbReference type="InterPro" id="IPR015424">
    <property type="entry name" value="PyrdxlP-dep_Trfase"/>
</dbReference>
<evidence type="ECO:0000256" key="5">
    <source>
        <dbReference type="ARBA" id="ARBA00022917"/>
    </source>
</evidence>
<evidence type="ECO:0000256" key="1">
    <source>
        <dbReference type="ARBA" id="ARBA00001933"/>
    </source>
</evidence>
<comment type="subcellular location">
    <subcellularLocation>
        <location evidence="8">Cytoplasm</location>
    </subcellularLocation>
</comment>
<sequence length="454" mass="50058">MDKQLLLKKLPAVHKAVAQLIDLTDLQEYSEKKLTYAAKKALQGMRHDILNDQLTYSADLNAELYSRVTYILINEKTLKRVINAAGVVIHTNLGRSRLGKRAMNALVESAENYSSLEYSIVDGKRGSRHVHIEELIKQLTGAESAIVVNNNAAAVYLILNALSKGQETIVSRGELVEIGGSFRISSIMEESGAILKEIGTTNKTHLYDYERAVNENTAMIMKVHTSNFKITGFTKSISSSELVRIAQSSGIILYEDLGSGALYDFNKKHVGDEPMVREVLNSGVDLVSFSGDKLLGGPQAGIIAGKKEYIDLLKSHQLARVLRIDKLSLAALYGTLESYLLKEYDDIPTIRDLIASTEELKMRTASFAVRMESRFNPIMVDGFSQVGGGTMPDVKLPSPLIAFCHPKGADFTARSLRSFKIPIIVRIQENVCLIDLRSVTVPEEDILLSALKAI</sequence>
<dbReference type="PANTHER" id="PTHR32328:SF0">
    <property type="entry name" value="L-SERYL-TRNA(SEC) SELENIUM TRANSFERASE"/>
    <property type="match status" value="1"/>
</dbReference>
<comment type="catalytic activity">
    <reaction evidence="8">
        <text>L-seryl-tRNA(Sec) + selenophosphate + H(+) = L-selenocysteinyl-tRNA(Sec) + phosphate</text>
        <dbReference type="Rhea" id="RHEA:22728"/>
        <dbReference type="Rhea" id="RHEA-COMP:9742"/>
        <dbReference type="Rhea" id="RHEA-COMP:9743"/>
        <dbReference type="ChEBI" id="CHEBI:15378"/>
        <dbReference type="ChEBI" id="CHEBI:16144"/>
        <dbReference type="ChEBI" id="CHEBI:43474"/>
        <dbReference type="ChEBI" id="CHEBI:78533"/>
        <dbReference type="ChEBI" id="CHEBI:78573"/>
        <dbReference type="EC" id="2.9.1.1"/>
    </reaction>
</comment>
<dbReference type="Gene3D" id="3.40.640.10">
    <property type="entry name" value="Type I PLP-dependent aspartate aminotransferase-like (Major domain)"/>
    <property type="match status" value="1"/>
</dbReference>
<dbReference type="EMBL" id="JBHTCP010000005">
    <property type="protein sequence ID" value="MFC7370732.1"/>
    <property type="molecule type" value="Genomic_DNA"/>
</dbReference>
<dbReference type="GO" id="GO:0004125">
    <property type="term" value="F:L-seryl-tRNA(Sec) selenium transferase activity"/>
    <property type="evidence" value="ECO:0007669"/>
    <property type="project" value="UniProtKB-EC"/>
</dbReference>
<evidence type="ECO:0000256" key="7">
    <source>
        <dbReference type="ARBA" id="ARBA00044507"/>
    </source>
</evidence>
<dbReference type="NCBIfam" id="TIGR00474">
    <property type="entry name" value="selA"/>
    <property type="match status" value="1"/>
</dbReference>
<name>A0ABW2NN69_9BACL</name>
<evidence type="ECO:0000313" key="9">
    <source>
        <dbReference type="EMBL" id="MFC7370732.1"/>
    </source>
</evidence>
<evidence type="ECO:0000256" key="8">
    <source>
        <dbReference type="HAMAP-Rule" id="MF_00423"/>
    </source>
</evidence>
<feature type="modified residue" description="N6-(pyridoxal phosphate)lysine" evidence="8">
    <location>
        <position position="293"/>
    </location>
</feature>
<dbReference type="Proteomes" id="UP001596549">
    <property type="component" value="Unassembled WGS sequence"/>
</dbReference>
<dbReference type="EC" id="2.9.1.1" evidence="8"/>
<keyword evidence="6 8" id="KW-0711">Selenium</keyword>
<comment type="cofactor">
    <cofactor evidence="1 8">
        <name>pyridoxal 5'-phosphate</name>
        <dbReference type="ChEBI" id="CHEBI:597326"/>
    </cofactor>
</comment>
<evidence type="ECO:0000256" key="3">
    <source>
        <dbReference type="ARBA" id="ARBA00022679"/>
    </source>
</evidence>
<dbReference type="InterPro" id="IPR018319">
    <property type="entry name" value="SelA-like"/>
</dbReference>
<dbReference type="InterPro" id="IPR015421">
    <property type="entry name" value="PyrdxlP-dep_Trfase_major"/>
</dbReference>
<dbReference type="InterPro" id="IPR004534">
    <property type="entry name" value="SelA_trans"/>
</dbReference>
<dbReference type="SUPFAM" id="SSF53383">
    <property type="entry name" value="PLP-dependent transferases"/>
    <property type="match status" value="1"/>
</dbReference>
<evidence type="ECO:0000313" key="10">
    <source>
        <dbReference type="Proteomes" id="UP001596549"/>
    </source>
</evidence>
<dbReference type="PANTHER" id="PTHR32328">
    <property type="entry name" value="L-SERYL-TRNA(SEC) SELENIUM TRANSFERASE"/>
    <property type="match status" value="1"/>
</dbReference>
<organism evidence="9 10">
    <name type="scientific">Fictibacillus iocasae</name>
    <dbReference type="NCBI Taxonomy" id="2715437"/>
    <lineage>
        <taxon>Bacteria</taxon>
        <taxon>Bacillati</taxon>
        <taxon>Bacillota</taxon>
        <taxon>Bacilli</taxon>
        <taxon>Bacillales</taxon>
        <taxon>Fictibacillaceae</taxon>
        <taxon>Fictibacillus</taxon>
    </lineage>
</organism>
<evidence type="ECO:0000256" key="2">
    <source>
        <dbReference type="ARBA" id="ARBA00022490"/>
    </source>
</evidence>
<accession>A0ABW2NN69</accession>
<keyword evidence="5 8" id="KW-0648">Protein biosynthesis</keyword>
<keyword evidence="2 8" id="KW-0963">Cytoplasm</keyword>
<gene>
    <name evidence="8 9" type="primary">selA</name>
    <name evidence="9" type="ORF">ACFQPF_03475</name>
</gene>
<dbReference type="RefSeq" id="WP_379746607.1">
    <property type="nucleotide sequence ID" value="NZ_JBHTCP010000005.1"/>
</dbReference>
<keyword evidence="10" id="KW-1185">Reference proteome</keyword>
<dbReference type="Pfam" id="PF03841">
    <property type="entry name" value="SelA"/>
    <property type="match status" value="1"/>
</dbReference>
<evidence type="ECO:0000256" key="6">
    <source>
        <dbReference type="ARBA" id="ARBA00023266"/>
    </source>
</evidence>
<comment type="caution">
    <text evidence="9">The sequence shown here is derived from an EMBL/GenBank/DDBJ whole genome shotgun (WGS) entry which is preliminary data.</text>
</comment>
<dbReference type="Gene3D" id="3.90.1150.180">
    <property type="match status" value="1"/>
</dbReference>
<keyword evidence="4 8" id="KW-0663">Pyridoxal phosphate</keyword>
<comment type="function">
    <text evidence="8">Converts seryl-tRNA(Sec) to selenocysteinyl-tRNA(Sec) required for selenoprotein biosynthesis.</text>
</comment>
<proteinExistence type="inferred from homology"/>